<evidence type="ECO:0000313" key="3">
    <source>
        <dbReference type="Proteomes" id="UP000236333"/>
    </source>
</evidence>
<feature type="region of interest" description="Disordered" evidence="1">
    <location>
        <begin position="1"/>
        <end position="50"/>
    </location>
</feature>
<proteinExistence type="predicted"/>
<reference evidence="2 3" key="1">
    <citation type="journal article" date="2017" name="Mol. Biol. Evol.">
        <title>The 4-celled Tetrabaena socialis nuclear genome reveals the essential components for genetic control of cell number at the origin of multicellularity in the volvocine lineage.</title>
        <authorList>
            <person name="Featherston J."/>
            <person name="Arakaki Y."/>
            <person name="Hanschen E.R."/>
            <person name="Ferris P.J."/>
            <person name="Michod R.E."/>
            <person name="Olson B.J.S.C."/>
            <person name="Nozaki H."/>
            <person name="Durand P.M."/>
        </authorList>
    </citation>
    <scope>NUCLEOTIDE SEQUENCE [LARGE SCALE GENOMIC DNA]</scope>
    <source>
        <strain evidence="2 3">NIES-571</strain>
    </source>
</reference>
<dbReference type="OrthoDB" id="537377at2759"/>
<feature type="non-terminal residue" evidence="2">
    <location>
        <position position="165"/>
    </location>
</feature>
<name>A0A2J7ZFF3_9CHLO</name>
<accession>A0A2J7ZFF3</accession>
<evidence type="ECO:0000313" key="2">
    <source>
        <dbReference type="EMBL" id="PNG98985.1"/>
    </source>
</evidence>
<evidence type="ECO:0000256" key="1">
    <source>
        <dbReference type="SAM" id="MobiDB-lite"/>
    </source>
</evidence>
<gene>
    <name evidence="2" type="ORF">TSOC_015244</name>
</gene>
<dbReference type="EMBL" id="PGGS01004618">
    <property type="protein sequence ID" value="PNG98985.1"/>
    <property type="molecule type" value="Genomic_DNA"/>
</dbReference>
<organism evidence="2 3">
    <name type="scientific">Tetrabaena socialis</name>
    <dbReference type="NCBI Taxonomy" id="47790"/>
    <lineage>
        <taxon>Eukaryota</taxon>
        <taxon>Viridiplantae</taxon>
        <taxon>Chlorophyta</taxon>
        <taxon>core chlorophytes</taxon>
        <taxon>Chlorophyceae</taxon>
        <taxon>CS clade</taxon>
        <taxon>Chlamydomonadales</taxon>
        <taxon>Tetrabaenaceae</taxon>
        <taxon>Tetrabaena</taxon>
    </lineage>
</organism>
<comment type="caution">
    <text evidence="2">The sequence shown here is derived from an EMBL/GenBank/DDBJ whole genome shotgun (WGS) entry which is preliminary data.</text>
</comment>
<protein>
    <submittedName>
        <fullName evidence="2">Uncharacterized protein</fullName>
    </submittedName>
</protein>
<dbReference type="Proteomes" id="UP000236333">
    <property type="component" value="Unassembled WGS sequence"/>
</dbReference>
<feature type="non-terminal residue" evidence="2">
    <location>
        <position position="1"/>
    </location>
</feature>
<feature type="compositionally biased region" description="Pro residues" evidence="1">
    <location>
        <begin position="38"/>
        <end position="48"/>
    </location>
</feature>
<dbReference type="AlphaFoldDB" id="A0A2J7ZFF3"/>
<keyword evidence="3" id="KW-1185">Reference proteome</keyword>
<sequence length="165" mass="16982">ALPRTAPHAANGRGSAASGPSFAVGPSAAGGSRGPGRPGAPPDGPPPGSAAAILGEEATPATLVDIVYSGMADAVLRIERSVAVVGNELARLFERYEPPLSLVEEPKHCRKLKTLPVAKEYVEANRRIQALNAVLFKLAKAAAKTAWIYSTPLSLPDGQLGDVAQ</sequence>